<protein>
    <submittedName>
        <fullName evidence="1">Uncharacterized protein</fullName>
    </submittedName>
</protein>
<evidence type="ECO:0000313" key="1">
    <source>
        <dbReference type="EMBL" id="SIP98239.1"/>
    </source>
</evidence>
<dbReference type="EMBL" id="FTMK01000002">
    <property type="protein sequence ID" value="SIP98239.1"/>
    <property type="molecule type" value="Genomic_DNA"/>
</dbReference>
<dbReference type="AlphaFoldDB" id="A0A1N6P1N0"/>
<dbReference type="Proteomes" id="UP000323956">
    <property type="component" value="Unassembled WGS sequence"/>
</dbReference>
<sequence>MSHSTSQREIFEILKEREVIDPKVAYKTIFDLGADGMKEKPPGSFIPLPAVDRRVYLTGRTVYYKSEQPAYEGRTKKVGAVSMTTTNILSKTDGIKTLFWINGVIHQIRQALPDGRTVLRDYSNGILVSTRLMDGHQFI</sequence>
<name>A0A1N6P1N0_9RHOB</name>
<evidence type="ECO:0000313" key="2">
    <source>
        <dbReference type="Proteomes" id="UP000323956"/>
    </source>
</evidence>
<organism evidence="1 2">
    <name type="scientific">Paracoccus thiocyanatus</name>
    <dbReference type="NCBI Taxonomy" id="34006"/>
    <lineage>
        <taxon>Bacteria</taxon>
        <taxon>Pseudomonadati</taxon>
        <taxon>Pseudomonadota</taxon>
        <taxon>Alphaproteobacteria</taxon>
        <taxon>Rhodobacterales</taxon>
        <taxon>Paracoccaceae</taxon>
        <taxon>Paracoccus</taxon>
    </lineage>
</organism>
<proteinExistence type="predicted"/>
<gene>
    <name evidence="1" type="ORF">SAMN05421641_102202</name>
</gene>
<reference evidence="1 2" key="1">
    <citation type="submission" date="2017-01" db="EMBL/GenBank/DDBJ databases">
        <authorList>
            <person name="Varghese N."/>
            <person name="Submissions S."/>
        </authorList>
    </citation>
    <scope>NUCLEOTIDE SEQUENCE [LARGE SCALE GENOMIC DNA]</scope>
    <source>
        <strain evidence="1 2">ATCC 700171</strain>
    </source>
</reference>
<accession>A0A1N6P1N0</accession>